<evidence type="ECO:0000313" key="6">
    <source>
        <dbReference type="EMBL" id="OQP56625.1"/>
    </source>
</evidence>
<dbReference type="CDD" id="cd16433">
    <property type="entry name" value="CheB"/>
    <property type="match status" value="1"/>
</dbReference>
<sequence length="192" mass="21302">MEDKNEYHAIVIGASAGGLYAMTRILQPLPAAFPLPIMVVQHRAKDERNLLEEVLQQKCKVRIKQADEKEAIENGVVYFAPPDYHLLIENDRTFSLSFDAPVNFSRPSIDVLFETAADVFEERLLGIILTGANNDGAAGIRKISMRGGVTIAQSPETADYADMPKAAINTGYVRHIMTPDEISRYLLALIKK</sequence>
<feature type="active site" evidence="4">
    <location>
        <position position="15"/>
    </location>
</feature>
<comment type="caution">
    <text evidence="6">The sequence shown here is derived from an EMBL/GenBank/DDBJ whole genome shotgun (WGS) entry which is preliminary data.</text>
</comment>
<evidence type="ECO:0000256" key="2">
    <source>
        <dbReference type="ARBA" id="ARBA00039140"/>
    </source>
</evidence>
<dbReference type="PROSITE" id="PS50122">
    <property type="entry name" value="CHEB"/>
    <property type="match status" value="1"/>
</dbReference>
<dbReference type="EC" id="3.1.1.61" evidence="2"/>
<comment type="catalytic activity">
    <reaction evidence="3">
        <text>[protein]-L-glutamate 5-O-methyl ester + H2O = L-glutamyl-[protein] + methanol + H(+)</text>
        <dbReference type="Rhea" id="RHEA:23236"/>
        <dbReference type="Rhea" id="RHEA-COMP:10208"/>
        <dbReference type="Rhea" id="RHEA-COMP:10311"/>
        <dbReference type="ChEBI" id="CHEBI:15377"/>
        <dbReference type="ChEBI" id="CHEBI:15378"/>
        <dbReference type="ChEBI" id="CHEBI:17790"/>
        <dbReference type="ChEBI" id="CHEBI:29973"/>
        <dbReference type="ChEBI" id="CHEBI:82795"/>
        <dbReference type="EC" id="3.1.1.61"/>
    </reaction>
</comment>
<dbReference type="RefSeq" id="WP_081168868.1">
    <property type="nucleotide sequence ID" value="NZ_LWBP01000199.1"/>
</dbReference>
<protein>
    <recommendedName>
        <fullName evidence="2">protein-glutamate methylesterase</fullName>
        <ecNumber evidence="2">3.1.1.61</ecNumber>
    </recommendedName>
</protein>
<dbReference type="AlphaFoldDB" id="A0A1V9FE29"/>
<dbReference type="Proteomes" id="UP000192276">
    <property type="component" value="Unassembled WGS sequence"/>
</dbReference>
<dbReference type="OrthoDB" id="1524092at2"/>
<name>A0A1V9FE29_9BACT</name>
<keyword evidence="7" id="KW-1185">Reference proteome</keyword>
<proteinExistence type="predicted"/>
<evidence type="ECO:0000256" key="1">
    <source>
        <dbReference type="ARBA" id="ARBA00022801"/>
    </source>
</evidence>
<dbReference type="SUPFAM" id="SSF52738">
    <property type="entry name" value="Methylesterase CheB, C-terminal domain"/>
    <property type="match status" value="1"/>
</dbReference>
<keyword evidence="4" id="KW-0145">Chemotaxis</keyword>
<dbReference type="PANTHER" id="PTHR42872:SF3">
    <property type="entry name" value="PROTEIN-GLUTAMATE METHYLESTERASE_PROTEIN-GLUTAMINE GLUTAMINASE 1"/>
    <property type="match status" value="1"/>
</dbReference>
<reference evidence="7" key="1">
    <citation type="submission" date="2016-04" db="EMBL/GenBank/DDBJ databases">
        <authorList>
            <person name="Chen L."/>
            <person name="Zhuang W."/>
            <person name="Wang G."/>
        </authorList>
    </citation>
    <scope>NUCLEOTIDE SEQUENCE [LARGE SCALE GENOMIC DNA]</scope>
    <source>
        <strain evidence="7">208</strain>
    </source>
</reference>
<dbReference type="GO" id="GO:0008984">
    <property type="term" value="F:protein-glutamate methylesterase activity"/>
    <property type="evidence" value="ECO:0007669"/>
    <property type="project" value="UniProtKB-EC"/>
</dbReference>
<dbReference type="InterPro" id="IPR000673">
    <property type="entry name" value="Sig_transdc_resp-reg_Me-estase"/>
</dbReference>
<dbReference type="InterPro" id="IPR035909">
    <property type="entry name" value="CheB_C"/>
</dbReference>
<dbReference type="Gene3D" id="3.40.50.180">
    <property type="entry name" value="Methylesterase CheB, C-terminal domain"/>
    <property type="match status" value="1"/>
</dbReference>
<keyword evidence="1 4" id="KW-0378">Hydrolase</keyword>
<evidence type="ECO:0000259" key="5">
    <source>
        <dbReference type="PROSITE" id="PS50122"/>
    </source>
</evidence>
<dbReference type="STRING" id="550983.A4R26_05565"/>
<dbReference type="PANTHER" id="PTHR42872">
    <property type="entry name" value="PROTEIN-GLUTAMATE METHYLESTERASE/PROTEIN-GLUTAMINE GLUTAMINASE"/>
    <property type="match status" value="1"/>
</dbReference>
<accession>A0A1V9FE29</accession>
<organism evidence="6 7">
    <name type="scientific">Niastella populi</name>
    <dbReference type="NCBI Taxonomy" id="550983"/>
    <lineage>
        <taxon>Bacteria</taxon>
        <taxon>Pseudomonadati</taxon>
        <taxon>Bacteroidota</taxon>
        <taxon>Chitinophagia</taxon>
        <taxon>Chitinophagales</taxon>
        <taxon>Chitinophagaceae</taxon>
        <taxon>Niastella</taxon>
    </lineage>
</organism>
<feature type="active site" evidence="4">
    <location>
        <position position="42"/>
    </location>
</feature>
<dbReference type="Pfam" id="PF01339">
    <property type="entry name" value="CheB_methylest"/>
    <property type="match status" value="1"/>
</dbReference>
<dbReference type="GO" id="GO:0000156">
    <property type="term" value="F:phosphorelay response regulator activity"/>
    <property type="evidence" value="ECO:0007669"/>
    <property type="project" value="InterPro"/>
</dbReference>
<dbReference type="EMBL" id="LWBP01000199">
    <property type="protein sequence ID" value="OQP56625.1"/>
    <property type="molecule type" value="Genomic_DNA"/>
</dbReference>
<evidence type="ECO:0000256" key="3">
    <source>
        <dbReference type="ARBA" id="ARBA00048267"/>
    </source>
</evidence>
<feature type="active site" evidence="4">
    <location>
        <position position="135"/>
    </location>
</feature>
<gene>
    <name evidence="6" type="ORF">A4R26_05565</name>
</gene>
<feature type="domain" description="CheB-type methylesterase" evidence="5">
    <location>
        <begin position="10"/>
        <end position="192"/>
    </location>
</feature>
<dbReference type="GO" id="GO:0006935">
    <property type="term" value="P:chemotaxis"/>
    <property type="evidence" value="ECO:0007669"/>
    <property type="project" value="UniProtKB-UniRule"/>
</dbReference>
<evidence type="ECO:0000313" key="7">
    <source>
        <dbReference type="Proteomes" id="UP000192276"/>
    </source>
</evidence>
<evidence type="ECO:0000256" key="4">
    <source>
        <dbReference type="PROSITE-ProRule" id="PRU00050"/>
    </source>
</evidence>
<dbReference type="GO" id="GO:0005737">
    <property type="term" value="C:cytoplasm"/>
    <property type="evidence" value="ECO:0007669"/>
    <property type="project" value="InterPro"/>
</dbReference>